<name>A0ABQ0C521_9PROT</name>
<evidence type="ECO:0000313" key="4">
    <source>
        <dbReference type="Proteomes" id="UP001628193"/>
    </source>
</evidence>
<dbReference type="InterPro" id="IPR050812">
    <property type="entry name" value="Preph/Arog_dehydrog"/>
</dbReference>
<dbReference type="Pfam" id="PF20463">
    <property type="entry name" value="PDH_C"/>
    <property type="match status" value="1"/>
</dbReference>
<dbReference type="InterPro" id="IPR003099">
    <property type="entry name" value="Prephen_DH"/>
</dbReference>
<dbReference type="PANTHER" id="PTHR21363:SF0">
    <property type="entry name" value="PREPHENATE DEHYDROGENASE [NADP(+)]"/>
    <property type="match status" value="1"/>
</dbReference>
<gene>
    <name evidence="3" type="primary">tyrC</name>
    <name evidence="3" type="ORF">SIID45300_00275</name>
</gene>
<evidence type="ECO:0000256" key="1">
    <source>
        <dbReference type="ARBA" id="ARBA00023002"/>
    </source>
</evidence>
<dbReference type="Proteomes" id="UP001628193">
    <property type="component" value="Unassembled WGS sequence"/>
</dbReference>
<dbReference type="SUPFAM" id="SSF51735">
    <property type="entry name" value="NAD(P)-binding Rossmann-fold domains"/>
    <property type="match status" value="1"/>
</dbReference>
<dbReference type="InterPro" id="IPR036291">
    <property type="entry name" value="NAD(P)-bd_dom_sf"/>
</dbReference>
<accession>A0ABQ0C521</accession>
<dbReference type="GO" id="GO:0047794">
    <property type="term" value="F:cyclohexadienyl dehydrogenase activity"/>
    <property type="evidence" value="ECO:0007669"/>
    <property type="project" value="UniProtKB-EC"/>
</dbReference>
<keyword evidence="1 3" id="KW-0560">Oxidoreductase</keyword>
<proteinExistence type="predicted"/>
<keyword evidence="4" id="KW-1185">Reference proteome</keyword>
<dbReference type="RefSeq" id="WP_420903687.1">
    <property type="nucleotide sequence ID" value="NZ_BAAFGK010000001.1"/>
</dbReference>
<reference evidence="3 4" key="1">
    <citation type="submission" date="2024-09" db="EMBL/GenBank/DDBJ databases">
        <title>Draft genome sequence of Candidatus Magnetaquicoccaceae bacterium FCR-1.</title>
        <authorList>
            <person name="Shimoshige H."/>
            <person name="Shimamura S."/>
            <person name="Taoka A."/>
            <person name="Kobayashi H."/>
            <person name="Maekawa T."/>
        </authorList>
    </citation>
    <scope>NUCLEOTIDE SEQUENCE [LARGE SCALE GENOMIC DNA]</scope>
    <source>
        <strain evidence="3 4">FCR-1</strain>
    </source>
</reference>
<dbReference type="EC" id="1.3.1.43" evidence="3"/>
<sequence length="299" mass="32421">MKSLFIQRLAIIGVGLIGGSLARALKERDLVGEVVGVNRTRDSLARAMELGVIDHWTTSAAQGVRGANLVVVATPVVTIPRIVEDFASALESGAVVTDAGSVKGTVVGPCEAMMPEGVHFVGGHPIAGTEFSGVEASFATLYEGSRTILTPTERTDPEALELVRQVWEAVGSRVETMDVSTHDRVLAATSHLPHLIAYNVVNTLSDLEDDIRAEVFRYAAGGFRDFTRIASSDPAMWRDICVANRESILDILHRFRDALEVLTQRVQDGDRDGLYGTFARSKRTRDGILLSHKKPVESE</sequence>
<dbReference type="PROSITE" id="PS51176">
    <property type="entry name" value="PDH_ADH"/>
    <property type="match status" value="1"/>
</dbReference>
<evidence type="ECO:0000259" key="2">
    <source>
        <dbReference type="PROSITE" id="PS51176"/>
    </source>
</evidence>
<dbReference type="InterPro" id="IPR046826">
    <property type="entry name" value="PDH_N"/>
</dbReference>
<dbReference type="SUPFAM" id="SSF48179">
    <property type="entry name" value="6-phosphogluconate dehydrogenase C-terminal domain-like"/>
    <property type="match status" value="1"/>
</dbReference>
<dbReference type="Pfam" id="PF02153">
    <property type="entry name" value="PDH_N"/>
    <property type="match status" value="1"/>
</dbReference>
<dbReference type="InterPro" id="IPR008927">
    <property type="entry name" value="6-PGluconate_DH-like_C_sf"/>
</dbReference>
<dbReference type="Gene3D" id="3.40.50.720">
    <property type="entry name" value="NAD(P)-binding Rossmann-like Domain"/>
    <property type="match status" value="1"/>
</dbReference>
<protein>
    <submittedName>
        <fullName evidence="3">Cyclohexadienyl dehydrogenase</fullName>
        <ecNumber evidence="3">1.3.1.43</ecNumber>
    </submittedName>
</protein>
<dbReference type="PANTHER" id="PTHR21363">
    <property type="entry name" value="PREPHENATE DEHYDROGENASE"/>
    <property type="match status" value="1"/>
</dbReference>
<organism evidence="3 4">
    <name type="scientific">Candidatus Magnetaquiglobus chichijimensis</name>
    <dbReference type="NCBI Taxonomy" id="3141448"/>
    <lineage>
        <taxon>Bacteria</taxon>
        <taxon>Pseudomonadati</taxon>
        <taxon>Pseudomonadota</taxon>
        <taxon>Magnetococcia</taxon>
        <taxon>Magnetococcales</taxon>
        <taxon>Candidatus Magnetaquicoccaceae</taxon>
        <taxon>Candidatus Magnetaquiglobus</taxon>
    </lineage>
</organism>
<dbReference type="InterPro" id="IPR046825">
    <property type="entry name" value="PDH_C"/>
</dbReference>
<dbReference type="Gene3D" id="1.10.3660.10">
    <property type="entry name" value="6-phosphogluconate dehydrogenase C-terminal like domain"/>
    <property type="match status" value="1"/>
</dbReference>
<comment type="caution">
    <text evidence="3">The sequence shown here is derived from an EMBL/GenBank/DDBJ whole genome shotgun (WGS) entry which is preliminary data.</text>
</comment>
<dbReference type="EMBL" id="BAAFGK010000001">
    <property type="protein sequence ID" value="GAB0055976.1"/>
    <property type="molecule type" value="Genomic_DNA"/>
</dbReference>
<evidence type="ECO:0000313" key="3">
    <source>
        <dbReference type="EMBL" id="GAB0055976.1"/>
    </source>
</evidence>
<feature type="domain" description="Prephenate/arogenate dehydrogenase" evidence="2">
    <location>
        <begin position="7"/>
        <end position="296"/>
    </location>
</feature>